<proteinExistence type="predicted"/>
<keyword evidence="2" id="KW-1185">Reference proteome</keyword>
<evidence type="ECO:0000313" key="2">
    <source>
        <dbReference type="Proteomes" id="UP001165186"/>
    </source>
</evidence>
<evidence type="ECO:0000313" key="1">
    <source>
        <dbReference type="EMBL" id="GME27034.1"/>
    </source>
</evidence>
<sequence length="194" mass="23112">MGKMRMRWEKKPEADAFAKARQYLRKVGDTINNHSNTLKMLPSSNDYASVFCGALNVFIKASSNYSKLSEEFGRAMTEINDSIATVHEQVLQHKDEIGMRHLVLRFYCQIFAFLINAMKWYTDKKRKRLLRSLNENLYSQYQEQILEVRRLSDEMHKRSMNRKLTDMMSATARLHERLKFQTELQENDRRFELM</sequence>
<gene>
    <name evidence="1" type="primary">g12082</name>
    <name evidence="1" type="ORF">NpPPO83_00012082</name>
</gene>
<comment type="caution">
    <text evidence="1">The sequence shown here is derived from an EMBL/GenBank/DDBJ whole genome shotgun (WGS) entry which is preliminary data.</text>
</comment>
<protein>
    <submittedName>
        <fullName evidence="1">Uncharacterized protein K452DRAFT_362533</fullName>
    </submittedName>
</protein>
<accession>A0ACB5S2M4</accession>
<dbReference type="Proteomes" id="UP001165186">
    <property type="component" value="Unassembled WGS sequence"/>
</dbReference>
<dbReference type="EMBL" id="BSXG01000033">
    <property type="protein sequence ID" value="GME27034.1"/>
    <property type="molecule type" value="Genomic_DNA"/>
</dbReference>
<reference evidence="1" key="1">
    <citation type="submission" date="2024-09" db="EMBL/GenBank/DDBJ databases">
        <title>Draft Genome Sequences of Neofusicoccum parvum.</title>
        <authorList>
            <person name="Ashida A."/>
            <person name="Camagna M."/>
            <person name="Tanaka A."/>
            <person name="Takemoto D."/>
        </authorList>
    </citation>
    <scope>NUCLEOTIDE SEQUENCE</scope>
    <source>
        <strain evidence="1">PPO83</strain>
    </source>
</reference>
<organism evidence="1 2">
    <name type="scientific">Neofusicoccum parvum</name>
    <dbReference type="NCBI Taxonomy" id="310453"/>
    <lineage>
        <taxon>Eukaryota</taxon>
        <taxon>Fungi</taxon>
        <taxon>Dikarya</taxon>
        <taxon>Ascomycota</taxon>
        <taxon>Pezizomycotina</taxon>
        <taxon>Dothideomycetes</taxon>
        <taxon>Dothideomycetes incertae sedis</taxon>
        <taxon>Botryosphaeriales</taxon>
        <taxon>Botryosphaeriaceae</taxon>
        <taxon>Neofusicoccum</taxon>
    </lineage>
</organism>
<name>A0ACB5S2M4_9PEZI</name>